<comment type="caution">
    <text evidence="1">The sequence shown here is derived from an EMBL/GenBank/DDBJ whole genome shotgun (WGS) entry which is preliminary data.</text>
</comment>
<evidence type="ECO:0000313" key="1">
    <source>
        <dbReference type="EMBL" id="KAF9644843.1"/>
    </source>
</evidence>
<organism evidence="1 2">
    <name type="scientific">Thelephora ganbajun</name>
    <name type="common">Ganba fungus</name>
    <dbReference type="NCBI Taxonomy" id="370292"/>
    <lineage>
        <taxon>Eukaryota</taxon>
        <taxon>Fungi</taxon>
        <taxon>Dikarya</taxon>
        <taxon>Basidiomycota</taxon>
        <taxon>Agaricomycotina</taxon>
        <taxon>Agaricomycetes</taxon>
        <taxon>Thelephorales</taxon>
        <taxon>Thelephoraceae</taxon>
        <taxon>Thelephora</taxon>
    </lineage>
</organism>
<reference evidence="1" key="2">
    <citation type="journal article" date="2020" name="Nat. Commun.">
        <title>Large-scale genome sequencing of mycorrhizal fungi provides insights into the early evolution of symbiotic traits.</title>
        <authorList>
            <person name="Miyauchi S."/>
            <person name="Kiss E."/>
            <person name="Kuo A."/>
            <person name="Drula E."/>
            <person name="Kohler A."/>
            <person name="Sanchez-Garcia M."/>
            <person name="Morin E."/>
            <person name="Andreopoulos B."/>
            <person name="Barry K.W."/>
            <person name="Bonito G."/>
            <person name="Buee M."/>
            <person name="Carver A."/>
            <person name="Chen C."/>
            <person name="Cichocki N."/>
            <person name="Clum A."/>
            <person name="Culley D."/>
            <person name="Crous P.W."/>
            <person name="Fauchery L."/>
            <person name="Girlanda M."/>
            <person name="Hayes R.D."/>
            <person name="Keri Z."/>
            <person name="LaButti K."/>
            <person name="Lipzen A."/>
            <person name="Lombard V."/>
            <person name="Magnuson J."/>
            <person name="Maillard F."/>
            <person name="Murat C."/>
            <person name="Nolan M."/>
            <person name="Ohm R.A."/>
            <person name="Pangilinan J."/>
            <person name="Pereira M.F."/>
            <person name="Perotto S."/>
            <person name="Peter M."/>
            <person name="Pfister S."/>
            <person name="Riley R."/>
            <person name="Sitrit Y."/>
            <person name="Stielow J.B."/>
            <person name="Szollosi G."/>
            <person name="Zifcakova L."/>
            <person name="Stursova M."/>
            <person name="Spatafora J.W."/>
            <person name="Tedersoo L."/>
            <person name="Vaario L.M."/>
            <person name="Yamada A."/>
            <person name="Yan M."/>
            <person name="Wang P."/>
            <person name="Xu J."/>
            <person name="Bruns T."/>
            <person name="Baldrian P."/>
            <person name="Vilgalys R."/>
            <person name="Dunand C."/>
            <person name="Henrissat B."/>
            <person name="Grigoriev I.V."/>
            <person name="Hibbett D."/>
            <person name="Nagy L.G."/>
            <person name="Martin F.M."/>
        </authorList>
    </citation>
    <scope>NUCLEOTIDE SEQUENCE</scope>
    <source>
        <strain evidence="1">P2</strain>
    </source>
</reference>
<reference evidence="1" key="1">
    <citation type="submission" date="2019-10" db="EMBL/GenBank/DDBJ databases">
        <authorList>
            <consortium name="DOE Joint Genome Institute"/>
            <person name="Kuo A."/>
            <person name="Miyauchi S."/>
            <person name="Kiss E."/>
            <person name="Drula E."/>
            <person name="Kohler A."/>
            <person name="Sanchez-Garcia M."/>
            <person name="Andreopoulos B."/>
            <person name="Barry K.W."/>
            <person name="Bonito G."/>
            <person name="Buee M."/>
            <person name="Carver A."/>
            <person name="Chen C."/>
            <person name="Cichocki N."/>
            <person name="Clum A."/>
            <person name="Culley D."/>
            <person name="Crous P.W."/>
            <person name="Fauchery L."/>
            <person name="Girlanda M."/>
            <person name="Hayes R."/>
            <person name="Keri Z."/>
            <person name="Labutti K."/>
            <person name="Lipzen A."/>
            <person name="Lombard V."/>
            <person name="Magnuson J."/>
            <person name="Maillard F."/>
            <person name="Morin E."/>
            <person name="Murat C."/>
            <person name="Nolan M."/>
            <person name="Ohm R."/>
            <person name="Pangilinan J."/>
            <person name="Pereira M."/>
            <person name="Perotto S."/>
            <person name="Peter M."/>
            <person name="Riley R."/>
            <person name="Sitrit Y."/>
            <person name="Stielow B."/>
            <person name="Szollosi G."/>
            <person name="Zifcakova L."/>
            <person name="Stursova M."/>
            <person name="Spatafora J.W."/>
            <person name="Tedersoo L."/>
            <person name="Vaario L.-M."/>
            <person name="Yamada A."/>
            <person name="Yan M."/>
            <person name="Wang P."/>
            <person name="Xu J."/>
            <person name="Bruns T."/>
            <person name="Baldrian P."/>
            <person name="Vilgalys R."/>
            <person name="Henrissat B."/>
            <person name="Grigoriev I.V."/>
            <person name="Hibbett D."/>
            <person name="Nagy L.G."/>
            <person name="Martin F.M."/>
        </authorList>
    </citation>
    <scope>NUCLEOTIDE SEQUENCE</scope>
    <source>
        <strain evidence="1">P2</strain>
    </source>
</reference>
<protein>
    <submittedName>
        <fullName evidence="1">Uncharacterized protein</fullName>
    </submittedName>
</protein>
<name>A0ACB6Z6B9_THEGA</name>
<gene>
    <name evidence="1" type="ORF">BDM02DRAFT_841864</name>
</gene>
<sequence>MSADVFPREDRNYILFILFLSRLPTVWCISPIRCKEGAKSVKGLLLSTKTSFKPKNGLAARCFRERAPCQWRRYLGDPSQGGPGGQPTR</sequence>
<dbReference type="Proteomes" id="UP000886501">
    <property type="component" value="Unassembled WGS sequence"/>
</dbReference>
<accession>A0ACB6Z6B9</accession>
<dbReference type="EMBL" id="MU118117">
    <property type="protein sequence ID" value="KAF9644843.1"/>
    <property type="molecule type" value="Genomic_DNA"/>
</dbReference>
<evidence type="ECO:0000313" key="2">
    <source>
        <dbReference type="Proteomes" id="UP000886501"/>
    </source>
</evidence>
<keyword evidence="2" id="KW-1185">Reference proteome</keyword>
<proteinExistence type="predicted"/>